<dbReference type="EMBL" id="WCRW01000021">
    <property type="protein sequence ID" value="KAB4451632.1"/>
    <property type="molecule type" value="Genomic_DNA"/>
</dbReference>
<reference evidence="1 2" key="1">
    <citation type="journal article" date="2019" name="Nat. Med.">
        <title>A library of human gut bacterial isolates paired with longitudinal multiomics data enables mechanistic microbiome research.</title>
        <authorList>
            <person name="Poyet M."/>
            <person name="Groussin M."/>
            <person name="Gibbons S.M."/>
            <person name="Avila-Pacheco J."/>
            <person name="Jiang X."/>
            <person name="Kearney S.M."/>
            <person name="Perrotta A.R."/>
            <person name="Berdy B."/>
            <person name="Zhao S."/>
            <person name="Lieberman T.D."/>
            <person name="Swanson P.K."/>
            <person name="Smith M."/>
            <person name="Roesemann S."/>
            <person name="Alexander J.E."/>
            <person name="Rich S.A."/>
            <person name="Livny J."/>
            <person name="Vlamakis H."/>
            <person name="Clish C."/>
            <person name="Bullock K."/>
            <person name="Deik A."/>
            <person name="Scott J."/>
            <person name="Pierce K.A."/>
            <person name="Xavier R.J."/>
            <person name="Alm E.J."/>
        </authorList>
    </citation>
    <scope>NUCLEOTIDE SEQUENCE [LARGE SCALE GENOMIC DNA]</scope>
    <source>
        <strain evidence="1 2">BIOML-A160</strain>
    </source>
</reference>
<sequence>MTTPTNYIATWFYKESKEDASFYPQAGKRGDSALVHSIYMQIQVPFFTTFRHYHPDAVMLFFTNVEKLPYYLERLFANLRVEVVRLPYHCTPPKGWYDAWRNQFYLYDIWQYMEKRMQDNDNLLICDADCLCTSPLDTLFHEVSSNGSALYELSTSPQSSINGISLEQMTKLYEKCYQQKASRPIYYYGGEFFALRGDIVKEVNKAYQPLWDYNLQCFKENRPKLNEEALFFSVLAERLNIRNNIANKYIKRMWTSPQYNNVEKGDEKFAIWHLPYEKKRGLYYLFKMLHQTNSIEDEAAFWRKAAFYTGIPTIKLGKKIKDFRMAIIRRIIH</sequence>
<proteinExistence type="predicted"/>
<dbReference type="RefSeq" id="WP_234161473.1">
    <property type="nucleotide sequence ID" value="NZ_JAHYPD010000033.1"/>
</dbReference>
<evidence type="ECO:0000313" key="2">
    <source>
        <dbReference type="Proteomes" id="UP000436825"/>
    </source>
</evidence>
<gene>
    <name evidence="1" type="ORF">GAN75_23060</name>
</gene>
<comment type="caution">
    <text evidence="1">The sequence shown here is derived from an EMBL/GenBank/DDBJ whole genome shotgun (WGS) entry which is preliminary data.</text>
</comment>
<evidence type="ECO:0000313" key="1">
    <source>
        <dbReference type="EMBL" id="KAB4451632.1"/>
    </source>
</evidence>
<dbReference type="AlphaFoldDB" id="A0A7J5JKQ5"/>
<name>A0A7J5JKQ5_BACT4</name>
<protein>
    <submittedName>
        <fullName evidence="1">Uncharacterized protein</fullName>
    </submittedName>
</protein>
<organism evidence="1 2">
    <name type="scientific">Bacteroides thetaiotaomicron</name>
    <dbReference type="NCBI Taxonomy" id="818"/>
    <lineage>
        <taxon>Bacteria</taxon>
        <taxon>Pseudomonadati</taxon>
        <taxon>Bacteroidota</taxon>
        <taxon>Bacteroidia</taxon>
        <taxon>Bacteroidales</taxon>
        <taxon>Bacteroidaceae</taxon>
        <taxon>Bacteroides</taxon>
    </lineage>
</organism>
<dbReference type="Proteomes" id="UP000436825">
    <property type="component" value="Unassembled WGS sequence"/>
</dbReference>
<accession>A0A7J5JKQ5</accession>